<dbReference type="Proteomes" id="UP000502041">
    <property type="component" value="Chromosome"/>
</dbReference>
<evidence type="ECO:0000256" key="1">
    <source>
        <dbReference type="ARBA" id="ARBA00022723"/>
    </source>
</evidence>
<dbReference type="PANTHER" id="PTHR33542:SF3">
    <property type="entry name" value="SIROHYDROCHLORIN FERROCHELATASE, CHLOROPLASTIC"/>
    <property type="match status" value="1"/>
</dbReference>
<dbReference type="GO" id="GO:0046872">
    <property type="term" value="F:metal ion binding"/>
    <property type="evidence" value="ECO:0007669"/>
    <property type="project" value="UniProtKB-KW"/>
</dbReference>
<dbReference type="KEGG" id="pvac:HC248_01743"/>
<dbReference type="AlphaFoldDB" id="A0A6H2H9I9"/>
<sequence length="132" mass="14072">MNSLTSNPQIKPASQLGIVLFGHGSRDPNWRLPMEAVAAQIRSREPATPVVCAYLELCEPSLPAAAAALIKDGAERVKIFPLFLGVGKHAREDLPLLVSEIRATHPQTEVELMATAGENPALIALMADLALA</sequence>
<dbReference type="Gene3D" id="3.40.50.1400">
    <property type="match status" value="1"/>
</dbReference>
<organism evidence="3 4">
    <name type="scientific">Polaromonas vacuolata</name>
    <dbReference type="NCBI Taxonomy" id="37448"/>
    <lineage>
        <taxon>Bacteria</taxon>
        <taxon>Pseudomonadati</taxon>
        <taxon>Pseudomonadota</taxon>
        <taxon>Betaproteobacteria</taxon>
        <taxon>Burkholderiales</taxon>
        <taxon>Comamonadaceae</taxon>
        <taxon>Polaromonas</taxon>
    </lineage>
</organism>
<evidence type="ECO:0000313" key="4">
    <source>
        <dbReference type="Proteomes" id="UP000502041"/>
    </source>
</evidence>
<dbReference type="InterPro" id="IPR002762">
    <property type="entry name" value="CbiX-like"/>
</dbReference>
<keyword evidence="1" id="KW-0479">Metal-binding</keyword>
<keyword evidence="4" id="KW-1185">Reference proteome</keyword>
<dbReference type="CDD" id="cd03416">
    <property type="entry name" value="CbiX_SirB_N"/>
    <property type="match status" value="1"/>
</dbReference>
<dbReference type="EC" id="4.99.1.3" evidence="3"/>
<dbReference type="InterPro" id="IPR050963">
    <property type="entry name" value="Sirohydro_Cobaltochel/CbiX"/>
</dbReference>
<dbReference type="SUPFAM" id="SSF53800">
    <property type="entry name" value="Chelatase"/>
    <property type="match status" value="1"/>
</dbReference>
<keyword evidence="2 3" id="KW-0456">Lyase</keyword>
<dbReference type="PANTHER" id="PTHR33542">
    <property type="entry name" value="SIROHYDROCHLORIN FERROCHELATASE, CHLOROPLASTIC"/>
    <property type="match status" value="1"/>
</dbReference>
<dbReference type="GO" id="GO:0016852">
    <property type="term" value="F:sirohydrochlorin cobaltochelatase activity"/>
    <property type="evidence" value="ECO:0007669"/>
    <property type="project" value="UniProtKB-EC"/>
</dbReference>
<gene>
    <name evidence="3" type="primary">cbiX</name>
    <name evidence="3" type="ORF">HC248_01743</name>
</gene>
<dbReference type="Pfam" id="PF01903">
    <property type="entry name" value="CbiX"/>
    <property type="match status" value="1"/>
</dbReference>
<proteinExistence type="predicted"/>
<accession>A0A6H2H9I9</accession>
<reference evidence="3 4" key="1">
    <citation type="submission" date="2020-04" db="EMBL/GenBank/DDBJ databases">
        <title>Complete genome of a Psychrophilic, Marine, Gas Vacuolate Bacterium Polaromonas vacuolata KCTC 22033T.</title>
        <authorList>
            <person name="Hwang K."/>
            <person name="Kim K.M."/>
        </authorList>
    </citation>
    <scope>NUCLEOTIDE SEQUENCE [LARGE SCALE GENOMIC DNA]</scope>
    <source>
        <strain evidence="3 4">KCTC 22033</strain>
    </source>
</reference>
<name>A0A6H2H9I9_9BURK</name>
<dbReference type="EMBL" id="CP051461">
    <property type="protein sequence ID" value="QJC56437.1"/>
    <property type="molecule type" value="Genomic_DNA"/>
</dbReference>
<protein>
    <submittedName>
        <fullName evidence="3">Sirohydrochlorin cobaltochelatase</fullName>
        <ecNumber evidence="3">4.99.1.3</ecNumber>
    </submittedName>
</protein>
<evidence type="ECO:0000256" key="2">
    <source>
        <dbReference type="ARBA" id="ARBA00023239"/>
    </source>
</evidence>
<dbReference type="RefSeq" id="WP_168922137.1">
    <property type="nucleotide sequence ID" value="NZ_CP051461.1"/>
</dbReference>
<evidence type="ECO:0000313" key="3">
    <source>
        <dbReference type="EMBL" id="QJC56437.1"/>
    </source>
</evidence>